<evidence type="ECO:0000259" key="3">
    <source>
        <dbReference type="PROSITE" id="PS50943"/>
    </source>
</evidence>
<dbReference type="PANTHER" id="PTHR46558:SF4">
    <property type="entry name" value="DNA-BIDING PHAGE PROTEIN"/>
    <property type="match status" value="1"/>
</dbReference>
<keyword evidence="2" id="KW-0175">Coiled coil</keyword>
<dbReference type="Pfam" id="PF12844">
    <property type="entry name" value="HTH_19"/>
    <property type="match status" value="1"/>
</dbReference>
<dbReference type="AlphaFoldDB" id="A0A2W7S512"/>
<keyword evidence="5" id="KW-1185">Reference proteome</keyword>
<dbReference type="PANTHER" id="PTHR46558">
    <property type="entry name" value="TRACRIPTIONAL REGULATORY PROTEIN-RELATED-RELATED"/>
    <property type="match status" value="1"/>
</dbReference>
<dbReference type="SUPFAM" id="SSF47413">
    <property type="entry name" value="lambda repressor-like DNA-binding domains"/>
    <property type="match status" value="1"/>
</dbReference>
<dbReference type="EMBL" id="QKZV01000005">
    <property type="protein sequence ID" value="PZX62357.1"/>
    <property type="molecule type" value="Genomic_DNA"/>
</dbReference>
<proteinExistence type="predicted"/>
<dbReference type="RefSeq" id="WP_111295520.1">
    <property type="nucleotide sequence ID" value="NZ_QKZV01000005.1"/>
</dbReference>
<evidence type="ECO:0000313" key="5">
    <source>
        <dbReference type="Proteomes" id="UP000249720"/>
    </source>
</evidence>
<accession>A0A2W7S512</accession>
<evidence type="ECO:0000256" key="2">
    <source>
        <dbReference type="SAM" id="Coils"/>
    </source>
</evidence>
<reference evidence="4 5" key="1">
    <citation type="submission" date="2018-06" db="EMBL/GenBank/DDBJ databases">
        <title>Genomic Encyclopedia of Archaeal and Bacterial Type Strains, Phase II (KMG-II): from individual species to whole genera.</title>
        <authorList>
            <person name="Goeker M."/>
        </authorList>
    </citation>
    <scope>NUCLEOTIDE SEQUENCE [LARGE SCALE GENOMIC DNA]</scope>
    <source>
        <strain evidence="4 5">DSM 23241</strain>
    </source>
</reference>
<dbReference type="OrthoDB" id="681019at2"/>
<gene>
    <name evidence="4" type="ORF">LX80_01839</name>
</gene>
<dbReference type="PROSITE" id="PS50943">
    <property type="entry name" value="HTH_CROC1"/>
    <property type="match status" value="1"/>
</dbReference>
<dbReference type="Proteomes" id="UP000249720">
    <property type="component" value="Unassembled WGS sequence"/>
</dbReference>
<name>A0A2W7S512_9BACT</name>
<organism evidence="4 5">
    <name type="scientific">Hydrotalea sandarakina</name>
    <dbReference type="NCBI Taxonomy" id="1004304"/>
    <lineage>
        <taxon>Bacteria</taxon>
        <taxon>Pseudomonadati</taxon>
        <taxon>Bacteroidota</taxon>
        <taxon>Chitinophagia</taxon>
        <taxon>Chitinophagales</taxon>
        <taxon>Chitinophagaceae</taxon>
        <taxon>Hydrotalea</taxon>
    </lineage>
</organism>
<evidence type="ECO:0000313" key="4">
    <source>
        <dbReference type="EMBL" id="PZX62357.1"/>
    </source>
</evidence>
<evidence type="ECO:0000256" key="1">
    <source>
        <dbReference type="ARBA" id="ARBA00023125"/>
    </source>
</evidence>
<dbReference type="SMART" id="SM00530">
    <property type="entry name" value="HTH_XRE"/>
    <property type="match status" value="1"/>
</dbReference>
<protein>
    <submittedName>
        <fullName evidence="4">DNA-binding XRE family transcriptional regulator</fullName>
    </submittedName>
</protein>
<dbReference type="Gene3D" id="1.10.260.40">
    <property type="entry name" value="lambda repressor-like DNA-binding domains"/>
    <property type="match status" value="1"/>
</dbReference>
<dbReference type="InterPro" id="IPR010982">
    <property type="entry name" value="Lambda_DNA-bd_dom_sf"/>
</dbReference>
<dbReference type="CDD" id="cd00093">
    <property type="entry name" value="HTH_XRE"/>
    <property type="match status" value="1"/>
</dbReference>
<comment type="caution">
    <text evidence="4">The sequence shown here is derived from an EMBL/GenBank/DDBJ whole genome shotgun (WGS) entry which is preliminary data.</text>
</comment>
<feature type="coiled-coil region" evidence="2">
    <location>
        <begin position="111"/>
        <end position="138"/>
    </location>
</feature>
<dbReference type="InterPro" id="IPR001387">
    <property type="entry name" value="Cro/C1-type_HTH"/>
</dbReference>
<sequence>MKYFSSNLEFLRKRNGLKQLEIQEKLGIERTTWSNYERGRSFPNLKLFHEISKYFGISEYDLLNTDLTKLNYPPSEKLIISNGTPHEKKFLTDSAITNHYCTYCILKDEIIHSKEQIIEALQGQIEALKIAAFHMEERIKHLSAG</sequence>
<feature type="domain" description="HTH cro/C1-type" evidence="3">
    <location>
        <begin position="8"/>
        <end position="62"/>
    </location>
</feature>
<keyword evidence="1 4" id="KW-0238">DNA-binding</keyword>
<dbReference type="GO" id="GO:0003677">
    <property type="term" value="F:DNA binding"/>
    <property type="evidence" value="ECO:0007669"/>
    <property type="project" value="UniProtKB-KW"/>
</dbReference>